<protein>
    <recommendedName>
        <fullName evidence="1">Fibronectin type-III domain-containing protein</fullName>
    </recommendedName>
</protein>
<reference evidence="2 3" key="1">
    <citation type="submission" date="2019-09" db="EMBL/GenBank/DDBJ databases">
        <title>In-depth cultivation of the pig gut microbiome towards novel bacterial diversity and tailored functional studies.</title>
        <authorList>
            <person name="Wylensek D."/>
            <person name="Hitch T.C.A."/>
            <person name="Clavel T."/>
        </authorList>
    </citation>
    <scope>NUCLEOTIDE SEQUENCE [LARGE SCALE GENOMIC DNA]</scope>
    <source>
        <strain evidence="2 3">WCA3-693-APC-4?</strain>
    </source>
</reference>
<dbReference type="InterPro" id="IPR013783">
    <property type="entry name" value="Ig-like_fold"/>
</dbReference>
<comment type="caution">
    <text evidence="2">The sequence shown here is derived from an EMBL/GenBank/DDBJ whole genome shotgun (WGS) entry which is preliminary data.</text>
</comment>
<feature type="domain" description="Fibronectin type-III" evidence="1">
    <location>
        <begin position="204"/>
        <end position="303"/>
    </location>
</feature>
<accession>A0A6N7XQU7</accession>
<dbReference type="AlphaFoldDB" id="A0A6N7XQU7"/>
<dbReference type="PROSITE" id="PS50853">
    <property type="entry name" value="FN3"/>
    <property type="match status" value="1"/>
</dbReference>
<evidence type="ECO:0000259" key="1">
    <source>
        <dbReference type="PROSITE" id="PS50853"/>
    </source>
</evidence>
<dbReference type="InterPro" id="IPR036116">
    <property type="entry name" value="FN3_sf"/>
</dbReference>
<sequence>MAWLNLGEFEPGYSNVDSHWISIMVGGAGTPDGRSGVYYKKTTDGGIGLAGSIQLSGTPIRSINSTDTLRVLLDGEYYLLAGTLDFRDVDIPTRDGSNKFRYTLQRWERPAAPSSITVPASLKSNTPFTVSWGASSGGSKTYTLERSINGGAWVVILSNTVSLSKSETPLSTWSTVVYRVRAYDTVAFSSYTTSPTRTGINNTAPTTPSITVPTTVRGGETLSITWGASTDTDGNLSGYILERSVNGAAYTQIYKGANRSFTDSITRGWNTVAYRVKAYDSEGAESGYTTSATRTVINNTAPSINGQDSNLGDKNLGFVISYQVDDIDAGDSLVVTEKLNNSTLRTINGAPRRQQLEIEITNEMLFNLGLNSTNTIEIKVDDQQGGIAYRRFTFRRTNSAPTIDGQDKDLGKKTEPFSIDFSVSDNEGNAITVKTYLNNILKEEYQAIDGATNTFTISSEDWYKLKIGQHNIRIEARDEHGATAVRNYTFTRYDDKIQFTLKTPIETDIMGTKILVTPTWTIPAGATAKVEACNNAFDEVPTWEDITSQVNISRHYNFTNDVKTADKWGINIKVSIEKGTATEECIINGFGGAFE</sequence>
<gene>
    <name evidence="2" type="ORF">FYJ83_17210</name>
</gene>
<dbReference type="Gene3D" id="2.60.40.10">
    <property type="entry name" value="Immunoglobulins"/>
    <property type="match status" value="2"/>
</dbReference>
<dbReference type="Proteomes" id="UP000469523">
    <property type="component" value="Unassembled WGS sequence"/>
</dbReference>
<evidence type="ECO:0000313" key="2">
    <source>
        <dbReference type="EMBL" id="MSU03202.1"/>
    </source>
</evidence>
<dbReference type="RefSeq" id="WP_154442767.1">
    <property type="nucleotide sequence ID" value="NZ_VUNQ01000059.1"/>
</dbReference>
<evidence type="ECO:0000313" key="3">
    <source>
        <dbReference type="Proteomes" id="UP000469523"/>
    </source>
</evidence>
<name>A0A6N7XQU7_9FIRM</name>
<keyword evidence="3" id="KW-1185">Reference proteome</keyword>
<dbReference type="InterPro" id="IPR003961">
    <property type="entry name" value="FN3_dom"/>
</dbReference>
<dbReference type="SUPFAM" id="SSF49265">
    <property type="entry name" value="Fibronectin type III"/>
    <property type="match status" value="2"/>
</dbReference>
<proteinExistence type="predicted"/>
<dbReference type="EMBL" id="VUNQ01000059">
    <property type="protein sequence ID" value="MSU03202.1"/>
    <property type="molecule type" value="Genomic_DNA"/>
</dbReference>
<organism evidence="2 3">
    <name type="scientific">Tissierella pigra</name>
    <dbReference type="NCBI Taxonomy" id="2607614"/>
    <lineage>
        <taxon>Bacteria</taxon>
        <taxon>Bacillati</taxon>
        <taxon>Bacillota</taxon>
        <taxon>Tissierellia</taxon>
        <taxon>Tissierellales</taxon>
        <taxon>Tissierellaceae</taxon>
        <taxon>Tissierella</taxon>
    </lineage>
</organism>